<gene>
    <name evidence="2" type="ORF">NEF87_003367</name>
</gene>
<proteinExistence type="predicted"/>
<dbReference type="Proteomes" id="UP001208689">
    <property type="component" value="Chromosome"/>
</dbReference>
<feature type="transmembrane region" description="Helical" evidence="1">
    <location>
        <begin position="283"/>
        <end position="305"/>
    </location>
</feature>
<name>A0ABY6HW45_9ARCH</name>
<keyword evidence="1" id="KW-0472">Membrane</keyword>
<reference evidence="2" key="1">
    <citation type="submission" date="2022-09" db="EMBL/GenBank/DDBJ databases">
        <title>Actin cytoskeleton and complex cell architecture in an #Asgard archaeon.</title>
        <authorList>
            <person name="Ponce Toledo R.I."/>
            <person name="Schleper C."/>
            <person name="Rodrigues Oliveira T."/>
            <person name="Wollweber F."/>
            <person name="Xu J."/>
            <person name="Rittmann S."/>
            <person name="Klingl A."/>
            <person name="Pilhofer M."/>
        </authorList>
    </citation>
    <scope>NUCLEOTIDE SEQUENCE</scope>
    <source>
        <strain evidence="2">B-35</strain>
    </source>
</reference>
<feature type="transmembrane region" description="Helical" evidence="1">
    <location>
        <begin position="144"/>
        <end position="164"/>
    </location>
</feature>
<evidence type="ECO:0000313" key="2">
    <source>
        <dbReference type="EMBL" id="UYP47082.1"/>
    </source>
</evidence>
<feature type="transmembrane region" description="Helical" evidence="1">
    <location>
        <begin position="252"/>
        <end position="271"/>
    </location>
</feature>
<evidence type="ECO:0000313" key="3">
    <source>
        <dbReference type="Proteomes" id="UP001208689"/>
    </source>
</evidence>
<keyword evidence="1" id="KW-1133">Transmembrane helix</keyword>
<evidence type="ECO:0000256" key="1">
    <source>
        <dbReference type="SAM" id="Phobius"/>
    </source>
</evidence>
<feature type="transmembrane region" description="Helical" evidence="1">
    <location>
        <begin position="7"/>
        <end position="28"/>
    </location>
</feature>
<feature type="transmembrane region" description="Helical" evidence="1">
    <location>
        <begin position="48"/>
        <end position="68"/>
    </location>
</feature>
<feature type="transmembrane region" description="Helical" evidence="1">
    <location>
        <begin position="317"/>
        <end position="336"/>
    </location>
</feature>
<feature type="transmembrane region" description="Helical" evidence="1">
    <location>
        <begin position="186"/>
        <end position="207"/>
    </location>
</feature>
<sequence length="342" mass="38945">MNLKLSRILVLIFAIFCPIYILVVFFTFDFKLEWLPFDWGYNSQIVSISANWISPILFCISWLYFLFLTGKRLASTIQLMGETSSVISAHYIIFYGVCAIVMLVSFLIPLLTPIVGVLAFSSLVFTLLTSKVNWDDLDDKTKKFVKFFTFFVNIPMIFCSILVVPELIGFSVDFFLNFWNGGGLEYLYFIMKGLGVALPIGNFMLLYRNAVGESEGRRSSSVKSNTDILFVEIVITGFLFLLEFYNIEFVQILYYGGMVFWILSFIANFVNSRNAGKSSSNKLLQSPLSLIMFAVFWVATTIFGNDRFAFSDILRKIIVGGAAFVFIFVFFLVFIGHPDLDD</sequence>
<protein>
    <submittedName>
        <fullName evidence="2">Uncharacterized protein</fullName>
    </submittedName>
</protein>
<dbReference type="EMBL" id="CP104013">
    <property type="protein sequence ID" value="UYP47082.1"/>
    <property type="molecule type" value="Genomic_DNA"/>
</dbReference>
<feature type="transmembrane region" description="Helical" evidence="1">
    <location>
        <begin position="228"/>
        <end position="246"/>
    </location>
</feature>
<feature type="transmembrane region" description="Helical" evidence="1">
    <location>
        <begin position="114"/>
        <end position="132"/>
    </location>
</feature>
<keyword evidence="3" id="KW-1185">Reference proteome</keyword>
<feature type="transmembrane region" description="Helical" evidence="1">
    <location>
        <begin position="89"/>
        <end position="108"/>
    </location>
</feature>
<accession>A0ABY6HW45</accession>
<keyword evidence="1" id="KW-0812">Transmembrane</keyword>
<organism evidence="2 3">
    <name type="scientific">Candidatus Lokiarchaeum ossiferum</name>
    <dbReference type="NCBI Taxonomy" id="2951803"/>
    <lineage>
        <taxon>Archaea</taxon>
        <taxon>Promethearchaeati</taxon>
        <taxon>Promethearchaeota</taxon>
        <taxon>Promethearchaeia</taxon>
        <taxon>Promethearchaeales</taxon>
        <taxon>Promethearchaeaceae</taxon>
        <taxon>Candidatus Lokiarchaeum</taxon>
    </lineage>
</organism>